<accession>A0A9N9WNL9</accession>
<evidence type="ECO:0000256" key="5">
    <source>
        <dbReference type="ARBA" id="ARBA00023242"/>
    </source>
</evidence>
<feature type="region of interest" description="Disordered" evidence="7">
    <location>
        <begin position="26"/>
        <end position="66"/>
    </location>
</feature>
<feature type="compositionally biased region" description="Basic and acidic residues" evidence="7">
    <location>
        <begin position="56"/>
        <end position="66"/>
    </location>
</feature>
<keyword evidence="2" id="KW-0678">Repressor</keyword>
<sequence>MSYLTHINRHDDLNFNEDFEEAIARNIKEEDYENNDSETEGSNSRTDTEDASETEEPPHKIQEEPVEIKEQNHLYCRIYQDKLANLKKQLEEVQAGTHPELIRRLKQLERQYHDRLRLNSYYRDYLIECVEKDYILEKNAAVKEYEEKKADLKENLLADFEDKKKMIESERTSMEIIESGEMRQTITRKLRRRPNDPVPVTEKRRKMGNGPASSLVFQLDDKEIEYDLKLISRGKSIINNNNNSNNNNSMRNYSQNSTLMNNSVGNSNNIMLGYNIDGHAVETRIEDGKLLYERRWYHRGQAVYIEGTDVSRFSANISAIVGNEVIMVKRANDGSKFRIYLHQLSSGKISIKRRN</sequence>
<gene>
    <name evidence="8" type="ORF">CHIRRI_LOCUS5664</name>
</gene>
<dbReference type="EMBL" id="OU895878">
    <property type="protein sequence ID" value="CAG9802759.1"/>
    <property type="molecule type" value="Genomic_DNA"/>
</dbReference>
<protein>
    <recommendedName>
        <fullName evidence="10">Sin3 histone deacetylase corepressor complex component SDS3</fullName>
    </recommendedName>
</protein>
<evidence type="ECO:0000256" key="6">
    <source>
        <dbReference type="SAM" id="Coils"/>
    </source>
</evidence>
<dbReference type="GO" id="GO:0010468">
    <property type="term" value="P:regulation of gene expression"/>
    <property type="evidence" value="ECO:0007669"/>
    <property type="project" value="UniProtKB-ARBA"/>
</dbReference>
<evidence type="ECO:0000256" key="1">
    <source>
        <dbReference type="ARBA" id="ARBA00004123"/>
    </source>
</evidence>
<evidence type="ECO:0000313" key="9">
    <source>
        <dbReference type="Proteomes" id="UP001153620"/>
    </source>
</evidence>
<keyword evidence="6" id="KW-0175">Coiled coil</keyword>
<evidence type="ECO:0000256" key="7">
    <source>
        <dbReference type="SAM" id="MobiDB-lite"/>
    </source>
</evidence>
<organism evidence="8 9">
    <name type="scientific">Chironomus riparius</name>
    <dbReference type="NCBI Taxonomy" id="315576"/>
    <lineage>
        <taxon>Eukaryota</taxon>
        <taxon>Metazoa</taxon>
        <taxon>Ecdysozoa</taxon>
        <taxon>Arthropoda</taxon>
        <taxon>Hexapoda</taxon>
        <taxon>Insecta</taxon>
        <taxon>Pterygota</taxon>
        <taxon>Neoptera</taxon>
        <taxon>Endopterygota</taxon>
        <taxon>Diptera</taxon>
        <taxon>Nematocera</taxon>
        <taxon>Chironomoidea</taxon>
        <taxon>Chironomidae</taxon>
        <taxon>Chironominae</taxon>
        <taxon>Chironomus</taxon>
    </lineage>
</organism>
<evidence type="ECO:0008006" key="10">
    <source>
        <dbReference type="Google" id="ProtNLM"/>
    </source>
</evidence>
<evidence type="ECO:0000256" key="3">
    <source>
        <dbReference type="ARBA" id="ARBA00023015"/>
    </source>
</evidence>
<keyword evidence="9" id="KW-1185">Reference proteome</keyword>
<dbReference type="AlphaFoldDB" id="A0A9N9WNL9"/>
<dbReference type="Pfam" id="PF08598">
    <property type="entry name" value="Sds3"/>
    <property type="match status" value="1"/>
</dbReference>
<keyword evidence="3" id="KW-0805">Transcription regulation</keyword>
<dbReference type="PANTHER" id="PTHR21964">
    <property type="entry name" value="BREAST CANCER METASTASIS-SUPPRESSOR 1"/>
    <property type="match status" value="1"/>
</dbReference>
<comment type="subcellular location">
    <subcellularLocation>
        <location evidence="1">Nucleus</location>
    </subcellularLocation>
</comment>
<dbReference type="Proteomes" id="UP001153620">
    <property type="component" value="Chromosome 2"/>
</dbReference>
<dbReference type="InterPro" id="IPR013907">
    <property type="entry name" value="Sds3"/>
</dbReference>
<feature type="region of interest" description="Disordered" evidence="7">
    <location>
        <begin position="193"/>
        <end position="212"/>
    </location>
</feature>
<evidence type="ECO:0000256" key="4">
    <source>
        <dbReference type="ARBA" id="ARBA00023163"/>
    </source>
</evidence>
<reference evidence="8" key="1">
    <citation type="submission" date="2022-01" db="EMBL/GenBank/DDBJ databases">
        <authorList>
            <person name="King R."/>
        </authorList>
    </citation>
    <scope>NUCLEOTIDE SEQUENCE</scope>
</reference>
<evidence type="ECO:0000313" key="8">
    <source>
        <dbReference type="EMBL" id="CAG9802759.1"/>
    </source>
</evidence>
<name>A0A9N9WNL9_9DIPT</name>
<feature type="coiled-coil region" evidence="6">
    <location>
        <begin position="135"/>
        <end position="170"/>
    </location>
</feature>
<dbReference type="OrthoDB" id="70376at2759"/>
<proteinExistence type="predicted"/>
<dbReference type="SMART" id="SM01401">
    <property type="entry name" value="Sds3"/>
    <property type="match status" value="1"/>
</dbReference>
<dbReference type="GO" id="GO:0005654">
    <property type="term" value="C:nucleoplasm"/>
    <property type="evidence" value="ECO:0007669"/>
    <property type="project" value="UniProtKB-ARBA"/>
</dbReference>
<evidence type="ECO:0000256" key="2">
    <source>
        <dbReference type="ARBA" id="ARBA00022491"/>
    </source>
</evidence>
<reference evidence="8" key="2">
    <citation type="submission" date="2022-10" db="EMBL/GenBank/DDBJ databases">
        <authorList>
            <consortium name="ENA_rothamsted_submissions"/>
            <consortium name="culmorum"/>
            <person name="King R."/>
        </authorList>
    </citation>
    <scope>NUCLEOTIDE SEQUENCE</scope>
</reference>
<keyword evidence="5" id="KW-0539">Nucleus</keyword>
<keyword evidence="4" id="KW-0804">Transcription</keyword>
<feature type="compositionally biased region" description="Acidic residues" evidence="7">
    <location>
        <begin position="30"/>
        <end position="39"/>
    </location>
</feature>